<dbReference type="GO" id="GO:0004175">
    <property type="term" value="F:endopeptidase activity"/>
    <property type="evidence" value="ECO:0007669"/>
    <property type="project" value="UniProtKB-ARBA"/>
</dbReference>
<name>A0A2S7WKH9_9FLAO</name>
<organism evidence="3 4">
    <name type="scientific">Polaribacter porphyrae</name>
    <dbReference type="NCBI Taxonomy" id="1137780"/>
    <lineage>
        <taxon>Bacteria</taxon>
        <taxon>Pseudomonadati</taxon>
        <taxon>Bacteroidota</taxon>
        <taxon>Flavobacteriia</taxon>
        <taxon>Flavobacteriales</taxon>
        <taxon>Flavobacteriaceae</taxon>
    </lineage>
</organism>
<evidence type="ECO:0000256" key="1">
    <source>
        <dbReference type="SAM" id="Phobius"/>
    </source>
</evidence>
<protein>
    <submittedName>
        <fullName evidence="3">CAAX protease</fullName>
    </submittedName>
</protein>
<accession>A0A2S7WKH9</accession>
<feature type="domain" description="CAAX prenyl protease 2/Lysostaphin resistance protein A-like" evidence="2">
    <location>
        <begin position="78"/>
        <end position="171"/>
    </location>
</feature>
<dbReference type="OrthoDB" id="847268at2"/>
<keyword evidence="1" id="KW-1133">Transmembrane helix</keyword>
<dbReference type="AlphaFoldDB" id="A0A2S7WKH9"/>
<comment type="caution">
    <text evidence="3">The sequence shown here is derived from an EMBL/GenBank/DDBJ whole genome shotgun (WGS) entry which is preliminary data.</text>
</comment>
<proteinExistence type="predicted"/>
<evidence type="ECO:0000313" key="3">
    <source>
        <dbReference type="EMBL" id="PQJ78115.1"/>
    </source>
</evidence>
<dbReference type="Pfam" id="PF02517">
    <property type="entry name" value="Rce1-like"/>
    <property type="match status" value="1"/>
</dbReference>
<keyword evidence="3" id="KW-0378">Hydrolase</keyword>
<dbReference type="GO" id="GO:0080120">
    <property type="term" value="P:CAAX-box protein maturation"/>
    <property type="evidence" value="ECO:0007669"/>
    <property type="project" value="UniProtKB-ARBA"/>
</dbReference>
<evidence type="ECO:0000313" key="4">
    <source>
        <dbReference type="Proteomes" id="UP000238882"/>
    </source>
</evidence>
<dbReference type="InterPro" id="IPR003675">
    <property type="entry name" value="Rce1/LyrA-like_dom"/>
</dbReference>
<reference evidence="3 4" key="1">
    <citation type="submission" date="2016-12" db="EMBL/GenBank/DDBJ databases">
        <title>Trade-off between light-utilization and light-protection in marine flavobacteria.</title>
        <authorList>
            <person name="Kumagai Y."/>
            <person name="Yoshizawa S."/>
            <person name="Kogure K."/>
            <person name="Iwasaki W."/>
        </authorList>
    </citation>
    <scope>NUCLEOTIDE SEQUENCE [LARGE SCALE GENOMIC DNA]</scope>
    <source>
        <strain evidence="3 4">NBRC 108759</strain>
    </source>
</reference>
<evidence type="ECO:0000259" key="2">
    <source>
        <dbReference type="Pfam" id="PF02517"/>
    </source>
</evidence>
<keyword evidence="1" id="KW-0472">Membrane</keyword>
<keyword evidence="4" id="KW-1185">Reference proteome</keyword>
<feature type="transmembrane region" description="Helical" evidence="1">
    <location>
        <begin position="159"/>
        <end position="179"/>
    </location>
</feature>
<feature type="transmembrane region" description="Helical" evidence="1">
    <location>
        <begin position="73"/>
        <end position="94"/>
    </location>
</feature>
<feature type="transmembrane region" description="Helical" evidence="1">
    <location>
        <begin position="132"/>
        <end position="152"/>
    </location>
</feature>
<gene>
    <name evidence="3" type="ORF">BTO18_02410</name>
</gene>
<keyword evidence="3" id="KW-0645">Protease</keyword>
<keyword evidence="1" id="KW-0812">Transmembrane</keyword>
<feature type="transmembrane region" description="Helical" evidence="1">
    <location>
        <begin position="106"/>
        <end position="126"/>
    </location>
</feature>
<dbReference type="GO" id="GO:0006508">
    <property type="term" value="P:proteolysis"/>
    <property type="evidence" value="ECO:0007669"/>
    <property type="project" value="UniProtKB-KW"/>
</dbReference>
<dbReference type="Proteomes" id="UP000238882">
    <property type="component" value="Unassembled WGS sequence"/>
</dbReference>
<dbReference type="EMBL" id="MSCN01000001">
    <property type="protein sequence ID" value="PQJ78115.1"/>
    <property type="molecule type" value="Genomic_DNA"/>
</dbReference>
<feature type="transmembrane region" description="Helical" evidence="1">
    <location>
        <begin position="31"/>
        <end position="53"/>
    </location>
</feature>
<sequence>MKKTFLEFINYIKNPVLESDKNKSLNYRFRVFFKIFIFCIIVGILTTPIFIFIEEMNWVNMDNHKVEAMFKDMALYKIILLGGFFVPLIEELLFRAPITLFKKPKVFKIAFYVFTIIFGLIHITNFDITTNVLLLTPLLVIPQLFVGLSLGFLRVRFGFWWAVLLHCIYNSFFLTISTLS</sequence>
<dbReference type="RefSeq" id="WP_105014696.1">
    <property type="nucleotide sequence ID" value="NZ_MSCN01000001.1"/>
</dbReference>